<comment type="function">
    <text evidence="5">NDH-1 shuttles electrons from NADH, via FMN and iron-sulfur (Fe-S) centers, to quinones in the respiratory chain. The immediate electron acceptor for the enzyme in this species is believed to be a menaquinone. Couples the redox reaction to proton translocation (for every two electrons transferred, four hydrogen ions are translocated across the cytoplasmic membrane), and thus conserves the redox energy in a proton gradient.</text>
</comment>
<feature type="transmembrane region" description="Helical" evidence="5">
    <location>
        <begin position="77"/>
        <end position="94"/>
    </location>
</feature>
<feature type="transmembrane region" description="Helical" evidence="5">
    <location>
        <begin position="292"/>
        <end position="312"/>
    </location>
</feature>
<gene>
    <name evidence="5" type="primary">nuoN</name>
    <name evidence="8" type="ORF">F8566_22375</name>
</gene>
<dbReference type="PANTHER" id="PTHR22773">
    <property type="entry name" value="NADH DEHYDROGENASE"/>
    <property type="match status" value="1"/>
</dbReference>
<evidence type="ECO:0000313" key="9">
    <source>
        <dbReference type="Proteomes" id="UP000468735"/>
    </source>
</evidence>
<protein>
    <recommendedName>
        <fullName evidence="5">NADH-quinone oxidoreductase subunit N</fullName>
        <ecNumber evidence="5">7.1.1.-</ecNumber>
    </recommendedName>
    <alternativeName>
        <fullName evidence="5">NADH dehydrogenase I subunit N</fullName>
    </alternativeName>
    <alternativeName>
        <fullName evidence="5">NDH-1 subunit N</fullName>
    </alternativeName>
</protein>
<comment type="catalytic activity">
    <reaction evidence="5">
        <text>a quinone + NADH + 5 H(+)(in) = a quinol + NAD(+) + 4 H(+)(out)</text>
        <dbReference type="Rhea" id="RHEA:57888"/>
        <dbReference type="ChEBI" id="CHEBI:15378"/>
        <dbReference type="ChEBI" id="CHEBI:24646"/>
        <dbReference type="ChEBI" id="CHEBI:57540"/>
        <dbReference type="ChEBI" id="CHEBI:57945"/>
        <dbReference type="ChEBI" id="CHEBI:132124"/>
    </reaction>
</comment>
<dbReference type="OrthoDB" id="9811718at2"/>
<evidence type="ECO:0000256" key="4">
    <source>
        <dbReference type="ARBA" id="ARBA00023136"/>
    </source>
</evidence>
<evidence type="ECO:0000256" key="3">
    <source>
        <dbReference type="ARBA" id="ARBA00022989"/>
    </source>
</evidence>
<evidence type="ECO:0000256" key="5">
    <source>
        <dbReference type="HAMAP-Rule" id="MF_00445"/>
    </source>
</evidence>
<feature type="transmembrane region" description="Helical" evidence="5">
    <location>
        <begin position="106"/>
        <end position="133"/>
    </location>
</feature>
<feature type="transmembrane region" description="Helical" evidence="5">
    <location>
        <begin position="319"/>
        <end position="341"/>
    </location>
</feature>
<keyword evidence="5" id="KW-1278">Translocase</keyword>
<feature type="transmembrane region" description="Helical" evidence="5">
    <location>
        <begin position="35"/>
        <end position="57"/>
    </location>
</feature>
<keyword evidence="2 5" id="KW-0812">Transmembrane</keyword>
<dbReference type="InterPro" id="IPR010096">
    <property type="entry name" value="NADH-Q_OxRdtase_suN/2"/>
</dbReference>
<keyword evidence="9" id="KW-1185">Reference proteome</keyword>
<feature type="transmembrane region" description="Helical" evidence="5">
    <location>
        <begin position="446"/>
        <end position="465"/>
    </location>
</feature>
<keyword evidence="5" id="KW-1003">Cell membrane</keyword>
<organism evidence="8 9">
    <name type="scientific">Actinomadura rudentiformis</name>
    <dbReference type="NCBI Taxonomy" id="359158"/>
    <lineage>
        <taxon>Bacteria</taxon>
        <taxon>Bacillati</taxon>
        <taxon>Actinomycetota</taxon>
        <taxon>Actinomycetes</taxon>
        <taxon>Streptosporangiales</taxon>
        <taxon>Thermomonosporaceae</taxon>
        <taxon>Actinomadura</taxon>
    </lineage>
</organism>
<keyword evidence="4 5" id="KW-0472">Membrane</keyword>
<dbReference type="GO" id="GO:0050136">
    <property type="term" value="F:NADH dehydrogenase (quinone) (non-electrogenic) activity"/>
    <property type="evidence" value="ECO:0007669"/>
    <property type="project" value="UniProtKB-UniRule"/>
</dbReference>
<dbReference type="GO" id="GO:0005886">
    <property type="term" value="C:plasma membrane"/>
    <property type="evidence" value="ECO:0007669"/>
    <property type="project" value="UniProtKB-SubCell"/>
</dbReference>
<feature type="domain" description="NADH:quinone oxidoreductase/Mrp antiporter transmembrane" evidence="7">
    <location>
        <begin position="122"/>
        <end position="410"/>
    </location>
</feature>
<dbReference type="EC" id="7.1.1.-" evidence="5"/>
<comment type="similarity">
    <text evidence="5">Belongs to the complex I subunit 2 family.</text>
</comment>
<feature type="transmembrane region" description="Helical" evidence="5">
    <location>
        <begin position="231"/>
        <end position="253"/>
    </location>
</feature>
<evidence type="ECO:0000256" key="6">
    <source>
        <dbReference type="RuleBase" id="RU000320"/>
    </source>
</evidence>
<comment type="subunit">
    <text evidence="5">NDH-1 is composed of 14 different subunits. Subunits NuoA, H, J, K, L, M, N constitute the membrane sector of the complex.</text>
</comment>
<keyword evidence="5" id="KW-0520">NAD</keyword>
<dbReference type="Pfam" id="PF00361">
    <property type="entry name" value="Proton_antipo_M"/>
    <property type="match status" value="1"/>
</dbReference>
<feature type="transmembrane region" description="Helical" evidence="5">
    <location>
        <begin position="361"/>
        <end position="384"/>
    </location>
</feature>
<evidence type="ECO:0000256" key="1">
    <source>
        <dbReference type="ARBA" id="ARBA00004127"/>
    </source>
</evidence>
<comment type="subcellular location">
    <subcellularLocation>
        <location evidence="5">Cell membrane</location>
        <topology evidence="5">Multi-pass membrane protein</topology>
    </subcellularLocation>
    <subcellularLocation>
        <location evidence="1">Endomembrane system</location>
        <topology evidence="1">Multi-pass membrane protein</topology>
    </subcellularLocation>
    <subcellularLocation>
        <location evidence="6">Membrane</location>
        <topology evidence="6">Multi-pass membrane protein</topology>
    </subcellularLocation>
</comment>
<sequence>MNENPVALLPELILLGGAVLGLLTGLFLPRARQWVVSVLAAVALVAGIAAALVAAAGPDEMAFDTYAIDIGTHATRITVMAAMLLVLGISRDTIRGHARETEFVTLLLLAALGTVLLGGVSDLLVLVAAYLLASIPAYALSGFGKDTAGTEAALKYYLMGAFLGVAMLAGVTILYGATGATGYGMLREAVGGAPFGAVAVGIVVLLAGLAFKIGAVPGHFWVPDVAEGASAPVAAFVTTIPKIGGMVAVYRLFDQALEPAEARWRLLIALIAAASMTLGNLAAFFQDSPRRLLGYSTISQVGYVLLAVVAAGRDDTFGLAALLFYLAGYAITNLGAFAVVAEFPKATTLSSYAGLFRRNRGLALSLIVCLLGLVGTPPTAVFVGKVSVFTAATDAGFAWLMVVAAINTVVSLFYYLRWVVPLFAREVPSSSQGTALEPAGSWSRSVAYGCAVAAVALGLVAGPALDGLSGMLVR</sequence>
<dbReference type="HAMAP" id="MF_00445">
    <property type="entry name" value="NDH1_NuoN_1"/>
    <property type="match status" value="1"/>
</dbReference>
<dbReference type="InterPro" id="IPR001750">
    <property type="entry name" value="ND/Mrp_TM"/>
</dbReference>
<reference evidence="8 9" key="1">
    <citation type="submission" date="2019-09" db="EMBL/GenBank/DDBJ databases">
        <title>Actinomadura physcomitrii sp. nov., a novel actinomycete isolated from moss [Physcomitrium sphaericum (Ludw) Fuernr].</title>
        <authorList>
            <person name="Zhuang X."/>
            <person name="Liu C."/>
        </authorList>
    </citation>
    <scope>NUCLEOTIDE SEQUENCE [LARGE SCALE GENOMIC DNA]</scope>
    <source>
        <strain evidence="8 9">HMC1</strain>
    </source>
</reference>
<dbReference type="GO" id="GO:0042773">
    <property type="term" value="P:ATP synthesis coupled electron transport"/>
    <property type="evidence" value="ECO:0007669"/>
    <property type="project" value="InterPro"/>
</dbReference>
<feature type="transmembrane region" description="Helical" evidence="5">
    <location>
        <begin position="189"/>
        <end position="211"/>
    </location>
</feature>
<feature type="transmembrane region" description="Helical" evidence="5">
    <location>
        <begin position="153"/>
        <end position="177"/>
    </location>
</feature>
<evidence type="ECO:0000313" key="8">
    <source>
        <dbReference type="EMBL" id="KAB2346938.1"/>
    </source>
</evidence>
<feature type="transmembrane region" description="Helical" evidence="5">
    <location>
        <begin position="265"/>
        <end position="286"/>
    </location>
</feature>
<dbReference type="GO" id="GO:0012505">
    <property type="term" value="C:endomembrane system"/>
    <property type="evidence" value="ECO:0007669"/>
    <property type="project" value="UniProtKB-SubCell"/>
</dbReference>
<feature type="transmembrane region" description="Helical" evidence="5">
    <location>
        <begin position="396"/>
        <end position="416"/>
    </location>
</feature>
<dbReference type="RefSeq" id="WP_151562873.1">
    <property type="nucleotide sequence ID" value="NZ_WBMT01000010.1"/>
</dbReference>
<dbReference type="GO" id="GO:0008137">
    <property type="term" value="F:NADH dehydrogenase (ubiquinone) activity"/>
    <property type="evidence" value="ECO:0007669"/>
    <property type="project" value="InterPro"/>
</dbReference>
<dbReference type="AlphaFoldDB" id="A0A6H9YSF5"/>
<keyword evidence="5" id="KW-0813">Transport</keyword>
<feature type="transmembrane region" description="Helical" evidence="5">
    <location>
        <begin position="6"/>
        <end position="28"/>
    </location>
</feature>
<dbReference type="EMBL" id="WBMT01000010">
    <property type="protein sequence ID" value="KAB2346938.1"/>
    <property type="molecule type" value="Genomic_DNA"/>
</dbReference>
<dbReference type="GO" id="GO:0048038">
    <property type="term" value="F:quinone binding"/>
    <property type="evidence" value="ECO:0007669"/>
    <property type="project" value="UniProtKB-KW"/>
</dbReference>
<name>A0A6H9YSF5_9ACTN</name>
<evidence type="ECO:0000259" key="7">
    <source>
        <dbReference type="Pfam" id="PF00361"/>
    </source>
</evidence>
<dbReference type="Proteomes" id="UP000468735">
    <property type="component" value="Unassembled WGS sequence"/>
</dbReference>
<keyword evidence="5" id="KW-0874">Quinone</keyword>
<keyword evidence="3 5" id="KW-1133">Transmembrane helix</keyword>
<proteinExistence type="inferred from homology"/>
<evidence type="ECO:0000256" key="2">
    <source>
        <dbReference type="ARBA" id="ARBA00022692"/>
    </source>
</evidence>
<comment type="caution">
    <text evidence="8">The sequence shown here is derived from an EMBL/GenBank/DDBJ whole genome shotgun (WGS) entry which is preliminary data.</text>
</comment>
<accession>A0A6H9YSF5</accession>